<dbReference type="EMBL" id="BARW01011035">
    <property type="protein sequence ID" value="GAI83401.1"/>
    <property type="molecule type" value="Genomic_DNA"/>
</dbReference>
<evidence type="ECO:0000313" key="1">
    <source>
        <dbReference type="EMBL" id="GAI83401.1"/>
    </source>
</evidence>
<dbReference type="AlphaFoldDB" id="X1SW88"/>
<reference evidence="1" key="1">
    <citation type="journal article" date="2014" name="Front. Microbiol.">
        <title>High frequency of phylogenetically diverse reductive dehalogenase-homologous genes in deep subseafloor sedimentary metagenomes.</title>
        <authorList>
            <person name="Kawai M."/>
            <person name="Futagami T."/>
            <person name="Toyoda A."/>
            <person name="Takaki Y."/>
            <person name="Nishi S."/>
            <person name="Hori S."/>
            <person name="Arai W."/>
            <person name="Tsubouchi T."/>
            <person name="Morono Y."/>
            <person name="Uchiyama I."/>
            <person name="Ito T."/>
            <person name="Fujiyama A."/>
            <person name="Inagaki F."/>
            <person name="Takami H."/>
        </authorList>
    </citation>
    <scope>NUCLEOTIDE SEQUENCE</scope>
    <source>
        <strain evidence="1">Expedition CK06-06</strain>
    </source>
</reference>
<accession>X1SW88</accession>
<proteinExistence type="predicted"/>
<protein>
    <recommendedName>
        <fullName evidence="2">Gelsolin-like domain-containing protein</fullName>
    </recommendedName>
</protein>
<name>X1SW88_9ZZZZ</name>
<gene>
    <name evidence="1" type="ORF">S12H4_21451</name>
</gene>
<comment type="caution">
    <text evidence="1">The sequence shown here is derived from an EMBL/GenBank/DDBJ whole genome shotgun (WGS) entry which is preliminary data.</text>
</comment>
<evidence type="ECO:0008006" key="2">
    <source>
        <dbReference type="Google" id="ProtNLM"/>
    </source>
</evidence>
<feature type="non-terminal residue" evidence="1">
    <location>
        <position position="1"/>
    </location>
</feature>
<organism evidence="1">
    <name type="scientific">marine sediment metagenome</name>
    <dbReference type="NCBI Taxonomy" id="412755"/>
    <lineage>
        <taxon>unclassified sequences</taxon>
        <taxon>metagenomes</taxon>
        <taxon>ecological metagenomes</taxon>
    </lineage>
</organism>
<sequence length="58" mass="6874">VEKLPSIEELNTNSILIILDEQLERLWLWLGRDTSFLARRMVMRTTQTLKRLGIDFTV</sequence>